<protein>
    <submittedName>
        <fullName evidence="2">Uncharacterized protein</fullName>
    </submittedName>
</protein>
<keyword evidence="1" id="KW-1133">Transmembrane helix</keyword>
<dbReference type="AlphaFoldDB" id="A0A5E8CGD9"/>
<sequence length="66" mass="8105">MKLSFINFKFIIITYILILIIQFILLQKPIFNNNYINLKKNINYNLKNKEELEQYLNEQLDVRLKI</sequence>
<evidence type="ECO:0000313" key="2">
    <source>
        <dbReference type="EMBL" id="VVU94503.1"/>
    </source>
</evidence>
<feature type="transmembrane region" description="Helical" evidence="1">
    <location>
        <begin position="6"/>
        <end position="26"/>
    </location>
</feature>
<accession>A0A5E8CGD9</accession>
<reference evidence="2" key="1">
    <citation type="submission" date="2019-09" db="EMBL/GenBank/DDBJ databases">
        <authorList>
            <person name="Needham M D."/>
        </authorList>
    </citation>
    <scope>NUCLEOTIDE SEQUENCE</scope>
</reference>
<dbReference type="EMBL" id="CABVLZ010000001">
    <property type="protein sequence ID" value="VVU94503.1"/>
    <property type="molecule type" value="Genomic_DNA"/>
</dbReference>
<keyword evidence="1" id="KW-0812">Transmembrane</keyword>
<name>A0A5E8CGD9_9ZZZZ</name>
<organism evidence="2">
    <name type="scientific">seawater metagenome</name>
    <dbReference type="NCBI Taxonomy" id="1561972"/>
    <lineage>
        <taxon>unclassified sequences</taxon>
        <taxon>metagenomes</taxon>
        <taxon>ecological metagenomes</taxon>
    </lineage>
</organism>
<proteinExistence type="predicted"/>
<keyword evidence="1" id="KW-0472">Membrane</keyword>
<evidence type="ECO:0000256" key="1">
    <source>
        <dbReference type="SAM" id="Phobius"/>
    </source>
</evidence>
<gene>
    <name evidence="2" type="ORF">CPAV1605_225</name>
</gene>